<dbReference type="Gene3D" id="3.90.180.10">
    <property type="entry name" value="Medium-chain alcohol dehydrogenases, catalytic domain"/>
    <property type="match status" value="1"/>
</dbReference>
<dbReference type="Proteomes" id="UP001150904">
    <property type="component" value="Unassembled WGS sequence"/>
</dbReference>
<name>A0A9W9NFJ7_9EURO</name>
<feature type="compositionally biased region" description="Polar residues" evidence="1">
    <location>
        <begin position="65"/>
        <end position="79"/>
    </location>
</feature>
<evidence type="ECO:0000313" key="4">
    <source>
        <dbReference type="Proteomes" id="UP001150904"/>
    </source>
</evidence>
<reference evidence="3" key="1">
    <citation type="submission" date="2022-12" db="EMBL/GenBank/DDBJ databases">
        <authorList>
            <person name="Petersen C."/>
        </authorList>
    </citation>
    <scope>NUCLEOTIDE SEQUENCE</scope>
    <source>
        <strain evidence="3">IBT 15544</strain>
    </source>
</reference>
<dbReference type="InterPro" id="IPR011032">
    <property type="entry name" value="GroES-like_sf"/>
</dbReference>
<reference evidence="3" key="2">
    <citation type="journal article" date="2023" name="IMA Fungus">
        <title>Comparative genomic study of the Penicillium genus elucidates a diverse pangenome and 15 lateral gene transfer events.</title>
        <authorList>
            <person name="Petersen C."/>
            <person name="Sorensen T."/>
            <person name="Nielsen M.R."/>
            <person name="Sondergaard T.E."/>
            <person name="Sorensen J.L."/>
            <person name="Fitzpatrick D.A."/>
            <person name="Frisvad J.C."/>
            <person name="Nielsen K.L."/>
        </authorList>
    </citation>
    <scope>NUCLEOTIDE SEQUENCE</scope>
    <source>
        <strain evidence="3">IBT 15544</strain>
    </source>
</reference>
<dbReference type="InterPro" id="IPR052585">
    <property type="entry name" value="Lipid_raft_assoc_Zn_ADH"/>
</dbReference>
<feature type="region of interest" description="Disordered" evidence="1">
    <location>
        <begin position="57"/>
        <end position="81"/>
    </location>
</feature>
<evidence type="ECO:0000259" key="2">
    <source>
        <dbReference type="Pfam" id="PF08240"/>
    </source>
</evidence>
<dbReference type="RefSeq" id="XP_058313544.1">
    <property type="nucleotide sequence ID" value="XM_058448133.1"/>
</dbReference>
<feature type="region of interest" description="Disordered" evidence="1">
    <location>
        <begin position="222"/>
        <end position="241"/>
    </location>
</feature>
<gene>
    <name evidence="3" type="ORF">N7498_001070</name>
</gene>
<feature type="domain" description="Alcohol dehydrogenase-like N-terminal" evidence="2">
    <location>
        <begin position="100"/>
        <end position="189"/>
    </location>
</feature>
<dbReference type="InterPro" id="IPR013154">
    <property type="entry name" value="ADH-like_N"/>
</dbReference>
<feature type="region of interest" description="Disordered" evidence="1">
    <location>
        <begin position="1"/>
        <end position="37"/>
    </location>
</feature>
<evidence type="ECO:0000313" key="3">
    <source>
        <dbReference type="EMBL" id="KAJ5218971.1"/>
    </source>
</evidence>
<dbReference type="PANTHER" id="PTHR43482:SF1">
    <property type="entry name" value="PROTEIN AST1-RELATED"/>
    <property type="match status" value="1"/>
</dbReference>
<keyword evidence="4" id="KW-1185">Reference proteome</keyword>
<dbReference type="AlphaFoldDB" id="A0A9W9NFJ7"/>
<dbReference type="GeneID" id="83175433"/>
<feature type="compositionally biased region" description="Low complexity" evidence="1">
    <location>
        <begin position="227"/>
        <end position="238"/>
    </location>
</feature>
<dbReference type="EMBL" id="JAPQKR010000004">
    <property type="protein sequence ID" value="KAJ5218971.1"/>
    <property type="molecule type" value="Genomic_DNA"/>
</dbReference>
<dbReference type="OrthoDB" id="3509362at2759"/>
<dbReference type="PANTHER" id="PTHR43482">
    <property type="entry name" value="PROTEIN AST1-RELATED"/>
    <property type="match status" value="1"/>
</dbReference>
<evidence type="ECO:0000256" key="1">
    <source>
        <dbReference type="SAM" id="MobiDB-lite"/>
    </source>
</evidence>
<dbReference type="Gene3D" id="3.40.50.720">
    <property type="entry name" value="NAD(P)-binding Rossmann-like Domain"/>
    <property type="match status" value="1"/>
</dbReference>
<dbReference type="SUPFAM" id="SSF50129">
    <property type="entry name" value="GroES-like"/>
    <property type="match status" value="1"/>
</dbReference>
<accession>A0A9W9NFJ7</accession>
<sequence>MSDPTSDAMNRPDFYTRATSSSNVKPGKPGKPWSSTMNEQTFVPVSMRALYYSVVPEATPDDSSGDTTASIISPKTKASNPEPIANLILDTEFPTPQPSPQQYLLKVQTAAFCQDELRLANALNPRTTSPKIPLHSICGTVITTPTADHERPEGPRFKIGDQVFGVISYTRDGGAADYVIAIEDELTLKPSNICTGEAAALALPALTAWQALFRYGGVDPDAPPQINGSEENSNGNGNTHEKKPEAWLLDEIGNGNINVNVNVNNNANGRNAFRHSIGSIKNHLNKRGFSNSSGSSKPRRQSNSISHFNAQTQERLNGNRNGKGSASIANGVPEQRFDEEHAGNPRLNALLPKSKVEPLRVLITNARDSEVGRLAVQMLRAKKLFTTVRPWVCVTCSPAEERIVRGSWDVDGVIVIPHLPAENECAIGAEFRRMRWDPVHLVLDCTGGEVFRQAHFVAKDYGVVLTAVDPRPALVPEKADEQDVLGRRKRGLRSRFVPVNPDSKALERIVELVEEHMVRGREEQVVDLVSAGKLLEAGAAGLAGSRRGGMIVVRVNP</sequence>
<feature type="region of interest" description="Disordered" evidence="1">
    <location>
        <begin position="283"/>
        <end position="304"/>
    </location>
</feature>
<dbReference type="Pfam" id="PF08240">
    <property type="entry name" value="ADH_N"/>
    <property type="match status" value="1"/>
</dbReference>
<organism evidence="3 4">
    <name type="scientific">Penicillium cinerascens</name>
    <dbReference type="NCBI Taxonomy" id="70096"/>
    <lineage>
        <taxon>Eukaryota</taxon>
        <taxon>Fungi</taxon>
        <taxon>Dikarya</taxon>
        <taxon>Ascomycota</taxon>
        <taxon>Pezizomycotina</taxon>
        <taxon>Eurotiomycetes</taxon>
        <taxon>Eurotiomycetidae</taxon>
        <taxon>Eurotiales</taxon>
        <taxon>Aspergillaceae</taxon>
        <taxon>Penicillium</taxon>
    </lineage>
</organism>
<comment type="caution">
    <text evidence="3">The sequence shown here is derived from an EMBL/GenBank/DDBJ whole genome shotgun (WGS) entry which is preliminary data.</text>
</comment>
<protein>
    <recommendedName>
        <fullName evidence="2">Alcohol dehydrogenase-like N-terminal domain-containing protein</fullName>
    </recommendedName>
</protein>
<proteinExistence type="predicted"/>
<feature type="compositionally biased region" description="Polar residues" evidence="1">
    <location>
        <begin position="288"/>
        <end position="304"/>
    </location>
</feature>